<dbReference type="OrthoDB" id="9804758at2"/>
<organism evidence="2 3">
    <name type="scientific">Vibrio quintilis</name>
    <dbReference type="NCBI Taxonomy" id="1117707"/>
    <lineage>
        <taxon>Bacteria</taxon>
        <taxon>Pseudomonadati</taxon>
        <taxon>Pseudomonadota</taxon>
        <taxon>Gammaproteobacteria</taxon>
        <taxon>Vibrionales</taxon>
        <taxon>Vibrionaceae</taxon>
        <taxon>Vibrio</taxon>
    </lineage>
</organism>
<keyword evidence="3" id="KW-1185">Reference proteome</keyword>
<reference evidence="3" key="1">
    <citation type="submission" date="2016-12" db="EMBL/GenBank/DDBJ databases">
        <authorList>
            <person name="Rodrigo-Torres L."/>
            <person name="Arahal R.D."/>
            <person name="Lucena T."/>
        </authorList>
    </citation>
    <scope>NUCLEOTIDE SEQUENCE [LARGE SCALE GENOMIC DNA]</scope>
</reference>
<dbReference type="InterPro" id="IPR027417">
    <property type="entry name" value="P-loop_NTPase"/>
</dbReference>
<dbReference type="NCBIfam" id="TIGR00176">
    <property type="entry name" value="mobB"/>
    <property type="match status" value="1"/>
</dbReference>
<proteinExistence type="predicted"/>
<dbReference type="GO" id="GO:0006777">
    <property type="term" value="P:Mo-molybdopterin cofactor biosynthetic process"/>
    <property type="evidence" value="ECO:0007669"/>
    <property type="project" value="InterPro"/>
</dbReference>
<feature type="domain" description="Molybdopterin-guanine dinucleotide biosynthesis protein B (MobB)" evidence="1">
    <location>
        <begin position="12"/>
        <end position="145"/>
    </location>
</feature>
<gene>
    <name evidence="2" type="primary">mobB</name>
    <name evidence="2" type="ORF">VQ7734_01954</name>
</gene>
<dbReference type="GO" id="GO:0005525">
    <property type="term" value="F:GTP binding"/>
    <property type="evidence" value="ECO:0007669"/>
    <property type="project" value="InterPro"/>
</dbReference>
<evidence type="ECO:0000259" key="1">
    <source>
        <dbReference type="Pfam" id="PF03205"/>
    </source>
</evidence>
<evidence type="ECO:0000313" key="2">
    <source>
        <dbReference type="EMBL" id="SHO56185.1"/>
    </source>
</evidence>
<dbReference type="EMBL" id="FRFG01000022">
    <property type="protein sequence ID" value="SHO56185.1"/>
    <property type="molecule type" value="Genomic_DNA"/>
</dbReference>
<dbReference type="Pfam" id="PF03205">
    <property type="entry name" value="MobB"/>
    <property type="match status" value="1"/>
</dbReference>
<dbReference type="InterPro" id="IPR052539">
    <property type="entry name" value="MGD_biosynthesis_adapter"/>
</dbReference>
<evidence type="ECO:0000313" key="3">
    <source>
        <dbReference type="Proteomes" id="UP000184600"/>
    </source>
</evidence>
<dbReference type="Proteomes" id="UP000184600">
    <property type="component" value="Unassembled WGS sequence"/>
</dbReference>
<protein>
    <submittedName>
        <fullName evidence="2">Molybdopterin-guanine dinucleotide biosynthesis adapter protein</fullName>
    </submittedName>
</protein>
<dbReference type="AlphaFoldDB" id="A0A1M7YUB7"/>
<accession>A0A1M7YUB7</accession>
<dbReference type="PANTHER" id="PTHR40072:SF1">
    <property type="entry name" value="MOLYBDOPTERIN-GUANINE DINUCLEOTIDE BIOSYNTHESIS ADAPTER PROTEIN"/>
    <property type="match status" value="1"/>
</dbReference>
<dbReference type="CDD" id="cd03116">
    <property type="entry name" value="MobB"/>
    <property type="match status" value="1"/>
</dbReference>
<dbReference type="InterPro" id="IPR004435">
    <property type="entry name" value="MobB_dom"/>
</dbReference>
<dbReference type="STRING" id="1117707.VQ7734_01954"/>
<dbReference type="RefSeq" id="WP_073581914.1">
    <property type="nucleotide sequence ID" value="NZ_AP024897.1"/>
</dbReference>
<dbReference type="PANTHER" id="PTHR40072">
    <property type="entry name" value="MOLYBDOPTERIN-GUANINE DINUCLEOTIDE BIOSYNTHESIS ADAPTER PROTEIN-RELATED"/>
    <property type="match status" value="1"/>
</dbReference>
<sequence>MSIHSRLPDIPVLGFAAFSGTGKTTLLEQLIPRLTHQGYRIGIYKHSHHVVELDKPGKDSFRLRAAGAIQTLLSTPERCILTTEISEGDTDFYRRLHQFDSDALDAILVEGCKEQHLPKIELHREQTKKPWLYPQDPEIIAVACDSPHIDANIPVLNLNNLNEIAEFVENYINSFTPDTISGNAS</sequence>
<dbReference type="Gene3D" id="3.40.50.300">
    <property type="entry name" value="P-loop containing nucleotide triphosphate hydrolases"/>
    <property type="match status" value="1"/>
</dbReference>
<dbReference type="SUPFAM" id="SSF52540">
    <property type="entry name" value="P-loop containing nucleoside triphosphate hydrolases"/>
    <property type="match status" value="1"/>
</dbReference>
<name>A0A1M7YUB7_9VIBR</name>